<evidence type="ECO:0000256" key="3">
    <source>
        <dbReference type="PROSITE-ProRule" id="PRU00192"/>
    </source>
</evidence>
<evidence type="ECO:0000256" key="2">
    <source>
        <dbReference type="ARBA" id="ARBA00022443"/>
    </source>
</evidence>
<dbReference type="InterPro" id="IPR036892">
    <property type="entry name" value="L27_dom_sf"/>
</dbReference>
<dbReference type="SUPFAM" id="SSF50044">
    <property type="entry name" value="SH3-domain"/>
    <property type="match status" value="1"/>
</dbReference>
<dbReference type="InterPro" id="IPR001478">
    <property type="entry name" value="PDZ"/>
</dbReference>
<dbReference type="InterPro" id="IPR008145">
    <property type="entry name" value="GK/Ca_channel_bsu"/>
</dbReference>
<name>A0AAJ7WZ15_PETMA</name>
<dbReference type="SMART" id="SM00326">
    <property type="entry name" value="SH3"/>
    <property type="match status" value="1"/>
</dbReference>
<evidence type="ECO:0000259" key="5">
    <source>
        <dbReference type="PROSITE" id="PS50052"/>
    </source>
</evidence>
<evidence type="ECO:0000259" key="6">
    <source>
        <dbReference type="PROSITE" id="PS50106"/>
    </source>
</evidence>
<feature type="domain" description="L27" evidence="7">
    <location>
        <begin position="17"/>
        <end position="71"/>
    </location>
</feature>
<feature type="domain" description="L27" evidence="7">
    <location>
        <begin position="72"/>
        <end position="129"/>
    </location>
</feature>
<dbReference type="InterPro" id="IPR050716">
    <property type="entry name" value="MAGUK"/>
</dbReference>
<evidence type="ECO:0000313" key="9">
    <source>
        <dbReference type="RefSeq" id="XP_032815245.1"/>
    </source>
</evidence>
<evidence type="ECO:0000313" key="10">
    <source>
        <dbReference type="RefSeq" id="XP_032815255.1"/>
    </source>
</evidence>
<protein>
    <submittedName>
        <fullName evidence="9 10">MAGUK p55 subfamily member 7 isoform X1</fullName>
    </submittedName>
</protein>
<dbReference type="SMART" id="SM00072">
    <property type="entry name" value="GuKc"/>
    <property type="match status" value="1"/>
</dbReference>
<proteinExistence type="inferred from homology"/>
<sequence length="610" mass="67852">MPDSAGAGMPALSATPRNGAMSDVLATLPSQLQEHGGSPEDMTFLRDICGDASLQSLVKVHDKLKSYIKISPAPMLANSATLTDDLTEELQGQPTNSDVRELLTLLSKPHVKAVLSAHDSVAQKDFVPVLPPLPDDLDDDEESVKIIRLVKNKEPLGATIRRHEETGAIVVARIMRGGAADRSGLINVGDELKEVNGVRVDNKEPEEVIQILAQSQSAITFKIVPAFKDESQSKDTKIYLRTFFDYNPRGDVAIPCKEAGLPFLRGEVLQVVSQDDSMWWQAKRTEQSNMRAGLIPSKHYMERRLAARQPASPPIVQKSSKSRLLSTVEEGEESYACEDLKTEDPGYDGHGVYIAGLRRSFRLSRQSRKTSKLMYESKRSAEYDASEVSTYEEVLQYQHQPGDKYRVIVLVGPPGVGINELKRRLIASDPSLYSGTVPTTTRQKKSHEKDSKEYYFVSRHLFEADLHNNRFVEYGEFKGNLYGTSVDAIRSVVNAGKVCLLDVSPPAIKSIRTPEFKPFVIFVKPPSLERLRQTRGAAKSSGDKNPARNFTDEDFQEMLGTAARMEAQFGYLFDKTVVNDELAAAYRELRAAADSLERETMWVPLSWVLS</sequence>
<dbReference type="PANTHER" id="PTHR23122">
    <property type="entry name" value="MEMBRANE-ASSOCIATED GUANYLATE KINASE MAGUK"/>
    <property type="match status" value="1"/>
</dbReference>
<dbReference type="Gene3D" id="2.30.30.40">
    <property type="entry name" value="SH3 Domains"/>
    <property type="match status" value="1"/>
</dbReference>
<dbReference type="SMART" id="SM00228">
    <property type="entry name" value="PDZ"/>
    <property type="match status" value="1"/>
</dbReference>
<dbReference type="RefSeq" id="XP_032815255.1">
    <property type="nucleotide sequence ID" value="XM_032959364.1"/>
</dbReference>
<dbReference type="InterPro" id="IPR027417">
    <property type="entry name" value="P-loop_NTPase"/>
</dbReference>
<organism evidence="8 10">
    <name type="scientific">Petromyzon marinus</name>
    <name type="common">Sea lamprey</name>
    <dbReference type="NCBI Taxonomy" id="7757"/>
    <lineage>
        <taxon>Eukaryota</taxon>
        <taxon>Metazoa</taxon>
        <taxon>Chordata</taxon>
        <taxon>Craniata</taxon>
        <taxon>Vertebrata</taxon>
        <taxon>Cyclostomata</taxon>
        <taxon>Hyperoartia</taxon>
        <taxon>Petromyzontiformes</taxon>
        <taxon>Petromyzontidae</taxon>
        <taxon>Petromyzon</taxon>
    </lineage>
</organism>
<dbReference type="PROSITE" id="PS50106">
    <property type="entry name" value="PDZ"/>
    <property type="match status" value="1"/>
</dbReference>
<keyword evidence="2 3" id="KW-0728">SH3 domain</keyword>
<gene>
    <name evidence="9 10" type="primary">MPP7</name>
</gene>
<dbReference type="CDD" id="cd06799">
    <property type="entry name" value="PDZ_MPP3-MPP4-MPP7-like"/>
    <property type="match status" value="1"/>
</dbReference>
<dbReference type="Pfam" id="PF00018">
    <property type="entry name" value="SH3_1"/>
    <property type="match status" value="1"/>
</dbReference>
<dbReference type="Proteomes" id="UP001318040">
    <property type="component" value="Chromosome 2"/>
</dbReference>
<dbReference type="PROSITE" id="PS50052">
    <property type="entry name" value="GUANYLATE_KINASE_2"/>
    <property type="match status" value="1"/>
</dbReference>
<dbReference type="Gene3D" id="3.40.50.300">
    <property type="entry name" value="P-loop containing nucleotide triphosphate hydrolases"/>
    <property type="match status" value="1"/>
</dbReference>
<dbReference type="GeneID" id="116945156"/>
<dbReference type="FunFam" id="3.30.63.10:FF:000002">
    <property type="entry name" value="Guanylate kinase 1"/>
    <property type="match status" value="1"/>
</dbReference>
<dbReference type="InterPro" id="IPR036028">
    <property type="entry name" value="SH3-like_dom_sf"/>
</dbReference>
<dbReference type="SUPFAM" id="SSF50156">
    <property type="entry name" value="PDZ domain-like"/>
    <property type="match status" value="1"/>
</dbReference>
<feature type="domain" description="Guanylate kinase-like" evidence="5">
    <location>
        <begin position="405"/>
        <end position="594"/>
    </location>
</feature>
<evidence type="ECO:0000256" key="1">
    <source>
        <dbReference type="ARBA" id="ARBA00007014"/>
    </source>
</evidence>
<dbReference type="InterPro" id="IPR008144">
    <property type="entry name" value="Guanylate_kin-like_dom"/>
</dbReference>
<accession>A0AAJ7WZ15</accession>
<dbReference type="CDD" id="cd11862">
    <property type="entry name" value="SH3_MPP"/>
    <property type="match status" value="1"/>
</dbReference>
<dbReference type="AlphaFoldDB" id="A0AAJ7WZ15"/>
<comment type="similarity">
    <text evidence="1">Belongs to the MAGUK family.</text>
</comment>
<dbReference type="CDD" id="cd00071">
    <property type="entry name" value="GMPK"/>
    <property type="match status" value="1"/>
</dbReference>
<reference evidence="9 10" key="1">
    <citation type="submission" date="2025-04" db="UniProtKB">
        <authorList>
            <consortium name="RefSeq"/>
        </authorList>
    </citation>
    <scope>IDENTIFICATION</scope>
    <source>
        <tissue evidence="9 10">Sperm</tissue>
    </source>
</reference>
<feature type="domain" description="SH3" evidence="4">
    <location>
        <begin position="235"/>
        <end position="305"/>
    </location>
</feature>
<evidence type="ECO:0000259" key="4">
    <source>
        <dbReference type="PROSITE" id="PS50002"/>
    </source>
</evidence>
<dbReference type="InterPro" id="IPR036034">
    <property type="entry name" value="PDZ_sf"/>
</dbReference>
<dbReference type="InterPro" id="IPR001452">
    <property type="entry name" value="SH3_domain"/>
</dbReference>
<dbReference type="SUPFAM" id="SSF101288">
    <property type="entry name" value="L27 domain"/>
    <property type="match status" value="1"/>
</dbReference>
<keyword evidence="8" id="KW-1185">Reference proteome</keyword>
<dbReference type="InterPro" id="IPR014775">
    <property type="entry name" value="L27_C"/>
</dbReference>
<dbReference type="SUPFAM" id="SSF52540">
    <property type="entry name" value="P-loop containing nucleoside triphosphate hydrolases"/>
    <property type="match status" value="1"/>
</dbReference>
<dbReference type="Pfam" id="PF00625">
    <property type="entry name" value="Guanylate_kin"/>
    <property type="match status" value="1"/>
</dbReference>
<dbReference type="Gene3D" id="2.30.42.10">
    <property type="match status" value="1"/>
</dbReference>
<evidence type="ECO:0000259" key="7">
    <source>
        <dbReference type="PROSITE" id="PS51022"/>
    </source>
</evidence>
<dbReference type="InterPro" id="IPR004172">
    <property type="entry name" value="L27_dom"/>
</dbReference>
<dbReference type="PROSITE" id="PS51022">
    <property type="entry name" value="L27"/>
    <property type="match status" value="2"/>
</dbReference>
<dbReference type="Pfam" id="PF02828">
    <property type="entry name" value="L27"/>
    <property type="match status" value="2"/>
</dbReference>
<dbReference type="KEGG" id="pmrn:116945156"/>
<dbReference type="PROSITE" id="PS50002">
    <property type="entry name" value="SH3"/>
    <property type="match status" value="1"/>
</dbReference>
<dbReference type="RefSeq" id="XP_032815245.1">
    <property type="nucleotide sequence ID" value="XM_032959354.1"/>
</dbReference>
<dbReference type="SMART" id="SM00569">
    <property type="entry name" value="L27"/>
    <property type="match status" value="2"/>
</dbReference>
<dbReference type="Gene3D" id="1.10.287.650">
    <property type="entry name" value="L27 domain"/>
    <property type="match status" value="1"/>
</dbReference>
<evidence type="ECO:0000313" key="8">
    <source>
        <dbReference type="Proteomes" id="UP001318040"/>
    </source>
</evidence>
<feature type="domain" description="PDZ" evidence="6">
    <location>
        <begin position="146"/>
        <end position="227"/>
    </location>
</feature>
<dbReference type="Pfam" id="PF00595">
    <property type="entry name" value="PDZ"/>
    <property type="match status" value="1"/>
</dbReference>